<dbReference type="PROSITE" id="PS50943">
    <property type="entry name" value="HTH_CROC1"/>
    <property type="match status" value="1"/>
</dbReference>
<protein>
    <submittedName>
        <fullName evidence="2">Helix-turn-helix domain-containing protein</fullName>
    </submittedName>
</protein>
<dbReference type="EMBL" id="SWCO01000007">
    <property type="protein sequence ID" value="TKB02555.1"/>
    <property type="molecule type" value="Genomic_DNA"/>
</dbReference>
<dbReference type="Proteomes" id="UP000305471">
    <property type="component" value="Unassembled WGS sequence"/>
</dbReference>
<gene>
    <name evidence="2" type="ORF">E5672_11845</name>
</gene>
<organism evidence="2 3">
    <name type="scientific">Alteromonas portus</name>
    <dbReference type="NCBI Taxonomy" id="2565549"/>
    <lineage>
        <taxon>Bacteria</taxon>
        <taxon>Pseudomonadati</taxon>
        <taxon>Pseudomonadota</taxon>
        <taxon>Gammaproteobacteria</taxon>
        <taxon>Alteromonadales</taxon>
        <taxon>Alteromonadaceae</taxon>
        <taxon>Alteromonas/Salinimonas group</taxon>
        <taxon>Alteromonas</taxon>
    </lineage>
</organism>
<dbReference type="RefSeq" id="WP_136782389.1">
    <property type="nucleotide sequence ID" value="NZ_SWCO01000007.1"/>
</dbReference>
<dbReference type="GO" id="GO:0003677">
    <property type="term" value="F:DNA binding"/>
    <property type="evidence" value="ECO:0007669"/>
    <property type="project" value="InterPro"/>
</dbReference>
<dbReference type="CDD" id="cd00093">
    <property type="entry name" value="HTH_XRE"/>
    <property type="match status" value="1"/>
</dbReference>
<accession>A0A4U0ZF91</accession>
<dbReference type="SUPFAM" id="SSF47413">
    <property type="entry name" value="lambda repressor-like DNA-binding domains"/>
    <property type="match status" value="1"/>
</dbReference>
<dbReference type="SMART" id="SM00530">
    <property type="entry name" value="HTH_XRE"/>
    <property type="match status" value="1"/>
</dbReference>
<evidence type="ECO:0000313" key="2">
    <source>
        <dbReference type="EMBL" id="TKB02555.1"/>
    </source>
</evidence>
<sequence>MTPFSKTLETLRRNRDLSQTDLASMVGVRANYISTLENSRKLPSEALLEKIIDCLRLNQNDTERLKNDLELSRFSLRAPNNASREEFELLYMMKDYVGNLTSSQIQLMKMALKIEDEIKSERGIL</sequence>
<evidence type="ECO:0000259" key="1">
    <source>
        <dbReference type="PROSITE" id="PS50943"/>
    </source>
</evidence>
<evidence type="ECO:0000313" key="3">
    <source>
        <dbReference type="Proteomes" id="UP000305471"/>
    </source>
</evidence>
<dbReference type="AlphaFoldDB" id="A0A4U0ZF91"/>
<keyword evidence="3" id="KW-1185">Reference proteome</keyword>
<comment type="caution">
    <text evidence="2">The sequence shown here is derived from an EMBL/GenBank/DDBJ whole genome shotgun (WGS) entry which is preliminary data.</text>
</comment>
<proteinExistence type="predicted"/>
<reference evidence="2 3" key="1">
    <citation type="submission" date="2019-04" db="EMBL/GenBank/DDBJ databases">
        <title>Alteromonas portus sp. nov., an alginate lyase-excreting marine bacterium.</title>
        <authorList>
            <person name="Huang H."/>
            <person name="Mo K."/>
            <person name="Bao S."/>
        </authorList>
    </citation>
    <scope>NUCLEOTIDE SEQUENCE [LARGE SCALE GENOMIC DNA]</scope>
    <source>
        <strain evidence="2 3">HB161718</strain>
    </source>
</reference>
<dbReference type="InterPro" id="IPR001387">
    <property type="entry name" value="Cro/C1-type_HTH"/>
</dbReference>
<dbReference type="Gene3D" id="1.10.260.40">
    <property type="entry name" value="lambda repressor-like DNA-binding domains"/>
    <property type="match status" value="1"/>
</dbReference>
<dbReference type="Pfam" id="PF13560">
    <property type="entry name" value="HTH_31"/>
    <property type="match status" value="1"/>
</dbReference>
<name>A0A4U0ZF91_9ALTE</name>
<dbReference type="InterPro" id="IPR010982">
    <property type="entry name" value="Lambda_DNA-bd_dom_sf"/>
</dbReference>
<feature type="domain" description="HTH cro/C1-type" evidence="1">
    <location>
        <begin position="8"/>
        <end position="62"/>
    </location>
</feature>